<gene>
    <name evidence="1" type="ORF">S12H4_06110</name>
</gene>
<organism evidence="1">
    <name type="scientific">marine sediment metagenome</name>
    <dbReference type="NCBI Taxonomy" id="412755"/>
    <lineage>
        <taxon>unclassified sequences</taxon>
        <taxon>metagenomes</taxon>
        <taxon>ecological metagenomes</taxon>
    </lineage>
</organism>
<reference evidence="1" key="1">
    <citation type="journal article" date="2014" name="Front. Microbiol.">
        <title>High frequency of phylogenetically diverse reductive dehalogenase-homologous genes in deep subseafloor sedimentary metagenomes.</title>
        <authorList>
            <person name="Kawai M."/>
            <person name="Futagami T."/>
            <person name="Toyoda A."/>
            <person name="Takaki Y."/>
            <person name="Nishi S."/>
            <person name="Hori S."/>
            <person name="Arai W."/>
            <person name="Tsubouchi T."/>
            <person name="Morono Y."/>
            <person name="Uchiyama I."/>
            <person name="Ito T."/>
            <person name="Fujiyama A."/>
            <person name="Inagaki F."/>
            <person name="Takami H."/>
        </authorList>
    </citation>
    <scope>NUCLEOTIDE SEQUENCE</scope>
    <source>
        <strain evidence="1">Expedition CK06-06</strain>
    </source>
</reference>
<sequence>MSETYTTGGNTLQRILFGQETAQTFTPIEDHILSYFDLDVFAFEKGSIPWPHLYNCDASHEPVGGTASHVVSATWKKPFTPGLQRIRYRMQPYLLKAGSIYCIKIYGLG</sequence>
<feature type="non-terminal residue" evidence="1">
    <location>
        <position position="109"/>
    </location>
</feature>
<proteinExistence type="predicted"/>
<dbReference type="EMBL" id="BARW01002103">
    <property type="protein sequence ID" value="GAI67496.1"/>
    <property type="molecule type" value="Genomic_DNA"/>
</dbReference>
<name>X1RKN9_9ZZZZ</name>
<accession>X1RKN9</accession>
<comment type="caution">
    <text evidence="1">The sequence shown here is derived from an EMBL/GenBank/DDBJ whole genome shotgun (WGS) entry which is preliminary data.</text>
</comment>
<evidence type="ECO:0000313" key="1">
    <source>
        <dbReference type="EMBL" id="GAI67496.1"/>
    </source>
</evidence>
<protein>
    <submittedName>
        <fullName evidence="1">Uncharacterized protein</fullName>
    </submittedName>
</protein>
<dbReference type="AlphaFoldDB" id="X1RKN9"/>